<reference evidence="1 2" key="1">
    <citation type="journal article" date="2019" name="Commun. Biol.">
        <title>The bagworm genome reveals a unique fibroin gene that provides high tensile strength.</title>
        <authorList>
            <person name="Kono N."/>
            <person name="Nakamura H."/>
            <person name="Ohtoshi R."/>
            <person name="Tomita M."/>
            <person name="Numata K."/>
            <person name="Arakawa K."/>
        </authorList>
    </citation>
    <scope>NUCLEOTIDE SEQUENCE [LARGE SCALE GENOMIC DNA]</scope>
</reference>
<accession>A0A4C1TFT0</accession>
<dbReference type="AlphaFoldDB" id="A0A4C1TFT0"/>
<evidence type="ECO:0000313" key="2">
    <source>
        <dbReference type="Proteomes" id="UP000299102"/>
    </source>
</evidence>
<evidence type="ECO:0000313" key="1">
    <source>
        <dbReference type="EMBL" id="GBP12430.1"/>
    </source>
</evidence>
<sequence length="118" mass="13635">MKSHSSRQTHKRTTTLAHYSAAAYLSTATHNFLIEILNRVPRPTVIKIQRVRCERSQTVPPRPCRPNVFFNELTKARTRKSIIGRRIQCRLMALLAPGTRLQAPLRMRFNLTKKINSV</sequence>
<dbReference type="Proteomes" id="UP000299102">
    <property type="component" value="Unassembled WGS sequence"/>
</dbReference>
<comment type="caution">
    <text evidence="1">The sequence shown here is derived from an EMBL/GenBank/DDBJ whole genome shotgun (WGS) entry which is preliminary data.</text>
</comment>
<protein>
    <submittedName>
        <fullName evidence="1">Uncharacterized protein</fullName>
    </submittedName>
</protein>
<keyword evidence="2" id="KW-1185">Reference proteome</keyword>
<dbReference type="EMBL" id="BGZK01005080">
    <property type="protein sequence ID" value="GBP12430.1"/>
    <property type="molecule type" value="Genomic_DNA"/>
</dbReference>
<gene>
    <name evidence="1" type="ORF">EVAR_73514_1</name>
</gene>
<proteinExistence type="predicted"/>
<name>A0A4C1TFT0_EUMVA</name>
<organism evidence="1 2">
    <name type="scientific">Eumeta variegata</name>
    <name type="common">Bagworm moth</name>
    <name type="synonym">Eumeta japonica</name>
    <dbReference type="NCBI Taxonomy" id="151549"/>
    <lineage>
        <taxon>Eukaryota</taxon>
        <taxon>Metazoa</taxon>
        <taxon>Ecdysozoa</taxon>
        <taxon>Arthropoda</taxon>
        <taxon>Hexapoda</taxon>
        <taxon>Insecta</taxon>
        <taxon>Pterygota</taxon>
        <taxon>Neoptera</taxon>
        <taxon>Endopterygota</taxon>
        <taxon>Lepidoptera</taxon>
        <taxon>Glossata</taxon>
        <taxon>Ditrysia</taxon>
        <taxon>Tineoidea</taxon>
        <taxon>Psychidae</taxon>
        <taxon>Oiketicinae</taxon>
        <taxon>Eumeta</taxon>
    </lineage>
</organism>